<evidence type="ECO:0000259" key="1">
    <source>
        <dbReference type="Pfam" id="PF00078"/>
    </source>
</evidence>
<sequence>MLHVNTCCRQASAHLCPQQVLRLVEYVMEGFKTKQKTVAVFFDLAKAFDRVWHAGLSRSSARLRPLSSPAYTNDITRPTSDVQLALFADDTALFFRSWTRRSIFRHLPKAIDELGQWSRKWRIEVNPDKSAAIQFKYSKNRSQLVVDRNTPNLKMLNARIPWQRSYKYLGVTLDKNLHFREHIARVREERAFLHSKTRSHAR</sequence>
<dbReference type="InterPro" id="IPR052560">
    <property type="entry name" value="RdDP_mobile_element"/>
</dbReference>
<organism evidence="2 3">
    <name type="scientific">Eumeta variegata</name>
    <name type="common">Bagworm moth</name>
    <name type="synonym">Eumeta japonica</name>
    <dbReference type="NCBI Taxonomy" id="151549"/>
    <lineage>
        <taxon>Eukaryota</taxon>
        <taxon>Metazoa</taxon>
        <taxon>Ecdysozoa</taxon>
        <taxon>Arthropoda</taxon>
        <taxon>Hexapoda</taxon>
        <taxon>Insecta</taxon>
        <taxon>Pterygota</taxon>
        <taxon>Neoptera</taxon>
        <taxon>Endopterygota</taxon>
        <taxon>Lepidoptera</taxon>
        <taxon>Glossata</taxon>
        <taxon>Ditrysia</taxon>
        <taxon>Tineoidea</taxon>
        <taxon>Psychidae</taxon>
        <taxon>Oiketicinae</taxon>
        <taxon>Eumeta</taxon>
    </lineage>
</organism>
<keyword evidence="2" id="KW-0808">Transferase</keyword>
<keyword evidence="2" id="KW-0695">RNA-directed DNA polymerase</keyword>
<evidence type="ECO:0000313" key="2">
    <source>
        <dbReference type="EMBL" id="GBP69714.1"/>
    </source>
</evidence>
<comment type="caution">
    <text evidence="2">The sequence shown here is derived from an EMBL/GenBank/DDBJ whole genome shotgun (WGS) entry which is preliminary data.</text>
</comment>
<evidence type="ECO:0000313" key="3">
    <source>
        <dbReference type="Proteomes" id="UP000299102"/>
    </source>
</evidence>
<keyword evidence="3" id="KW-1185">Reference proteome</keyword>
<dbReference type="InterPro" id="IPR000477">
    <property type="entry name" value="RT_dom"/>
</dbReference>
<dbReference type="EMBL" id="BGZK01001050">
    <property type="protein sequence ID" value="GBP69714.1"/>
    <property type="molecule type" value="Genomic_DNA"/>
</dbReference>
<name>A0A4C1Y411_EUMVA</name>
<dbReference type="Proteomes" id="UP000299102">
    <property type="component" value="Unassembled WGS sequence"/>
</dbReference>
<dbReference type="PANTHER" id="PTHR36688">
    <property type="entry name" value="ENDO/EXONUCLEASE/PHOSPHATASE DOMAIN-CONTAINING PROTEIN"/>
    <property type="match status" value="1"/>
</dbReference>
<reference evidence="2 3" key="1">
    <citation type="journal article" date="2019" name="Commun. Biol.">
        <title>The bagworm genome reveals a unique fibroin gene that provides high tensile strength.</title>
        <authorList>
            <person name="Kono N."/>
            <person name="Nakamura H."/>
            <person name="Ohtoshi R."/>
            <person name="Tomita M."/>
            <person name="Numata K."/>
            <person name="Arakawa K."/>
        </authorList>
    </citation>
    <scope>NUCLEOTIDE SEQUENCE [LARGE SCALE GENOMIC DNA]</scope>
</reference>
<dbReference type="AlphaFoldDB" id="A0A4C1Y411"/>
<dbReference type="GO" id="GO:0003964">
    <property type="term" value="F:RNA-directed DNA polymerase activity"/>
    <property type="evidence" value="ECO:0007669"/>
    <property type="project" value="UniProtKB-KW"/>
</dbReference>
<keyword evidence="2" id="KW-0548">Nucleotidyltransferase</keyword>
<protein>
    <submittedName>
        <fullName evidence="2">RNA-directed DNA polymerase from mobile element jockey</fullName>
    </submittedName>
</protein>
<feature type="domain" description="Reverse transcriptase" evidence="1">
    <location>
        <begin position="67"/>
        <end position="173"/>
    </location>
</feature>
<dbReference type="PANTHER" id="PTHR36688:SF1">
    <property type="entry name" value="ENDONUCLEASE_EXONUCLEASE_PHOSPHATASE DOMAIN-CONTAINING PROTEIN"/>
    <property type="match status" value="1"/>
</dbReference>
<accession>A0A4C1Y411</accession>
<dbReference type="STRING" id="151549.A0A4C1Y411"/>
<gene>
    <name evidence="2" type="primary">pol</name>
    <name evidence="2" type="ORF">EVAR_79947_1</name>
</gene>
<dbReference type="Pfam" id="PF00078">
    <property type="entry name" value="RVT_1"/>
    <property type="match status" value="1"/>
</dbReference>
<dbReference type="OrthoDB" id="6614157at2759"/>
<proteinExistence type="predicted"/>